<dbReference type="Pfam" id="PF11188">
    <property type="entry name" value="DUF2975"/>
    <property type="match status" value="1"/>
</dbReference>
<evidence type="ECO:0000313" key="3">
    <source>
        <dbReference type="Proteomes" id="UP000051638"/>
    </source>
</evidence>
<keyword evidence="1" id="KW-0472">Membrane</keyword>
<protein>
    <recommendedName>
        <fullName evidence="4">DUF2975 domain-containing protein</fullName>
    </recommendedName>
</protein>
<dbReference type="PATRIC" id="fig|1423796.3.peg.2155"/>
<comment type="caution">
    <text evidence="2">The sequence shown here is derived from an EMBL/GenBank/DDBJ whole genome shotgun (WGS) entry which is preliminary data.</text>
</comment>
<organism evidence="2 3">
    <name type="scientific">Loigolactobacillus rennini DSM 20253</name>
    <dbReference type="NCBI Taxonomy" id="1423796"/>
    <lineage>
        <taxon>Bacteria</taxon>
        <taxon>Bacillati</taxon>
        <taxon>Bacillota</taxon>
        <taxon>Bacilli</taxon>
        <taxon>Lactobacillales</taxon>
        <taxon>Lactobacillaceae</taxon>
        <taxon>Loigolactobacillus</taxon>
    </lineage>
</organism>
<keyword evidence="3" id="KW-1185">Reference proteome</keyword>
<proteinExistence type="predicted"/>
<gene>
    <name evidence="2" type="ORF">FC24_GL002126</name>
</gene>
<dbReference type="InterPro" id="IPR021354">
    <property type="entry name" value="DUF2975"/>
</dbReference>
<evidence type="ECO:0000256" key="1">
    <source>
        <dbReference type="SAM" id="Phobius"/>
    </source>
</evidence>
<dbReference type="EMBL" id="AYYI01000068">
    <property type="protein sequence ID" value="KRM95452.1"/>
    <property type="molecule type" value="Genomic_DNA"/>
</dbReference>
<accession>A0A0R2D5H2</accession>
<feature type="transmembrane region" description="Helical" evidence="1">
    <location>
        <begin position="20"/>
        <end position="40"/>
    </location>
</feature>
<keyword evidence="1" id="KW-1133">Transmembrane helix</keyword>
<evidence type="ECO:0008006" key="4">
    <source>
        <dbReference type="Google" id="ProtNLM"/>
    </source>
</evidence>
<sequence length="58" mass="6119">MLELPVLYVIADHADAPGILLIGIILTGAAIVISVFAALLEKLLASARTYKAENDLTI</sequence>
<dbReference type="AlphaFoldDB" id="A0A0R2D5H2"/>
<evidence type="ECO:0000313" key="2">
    <source>
        <dbReference type="EMBL" id="KRM95452.1"/>
    </source>
</evidence>
<dbReference type="STRING" id="1423796.FC24_GL002126"/>
<name>A0A0R2D5H2_9LACO</name>
<keyword evidence="1" id="KW-0812">Transmembrane</keyword>
<reference evidence="2 3" key="1">
    <citation type="journal article" date="2015" name="Genome Announc.">
        <title>Expanding the biotechnology potential of lactobacilli through comparative genomics of 213 strains and associated genera.</title>
        <authorList>
            <person name="Sun Z."/>
            <person name="Harris H.M."/>
            <person name="McCann A."/>
            <person name="Guo C."/>
            <person name="Argimon S."/>
            <person name="Zhang W."/>
            <person name="Yang X."/>
            <person name="Jeffery I.B."/>
            <person name="Cooney J.C."/>
            <person name="Kagawa T.F."/>
            <person name="Liu W."/>
            <person name="Song Y."/>
            <person name="Salvetti E."/>
            <person name="Wrobel A."/>
            <person name="Rasinkangas P."/>
            <person name="Parkhill J."/>
            <person name="Rea M.C."/>
            <person name="O'Sullivan O."/>
            <person name="Ritari J."/>
            <person name="Douillard F.P."/>
            <person name="Paul Ross R."/>
            <person name="Yang R."/>
            <person name="Briner A.E."/>
            <person name="Felis G.E."/>
            <person name="de Vos W.M."/>
            <person name="Barrangou R."/>
            <person name="Klaenhammer T.R."/>
            <person name="Caufield P.W."/>
            <person name="Cui Y."/>
            <person name="Zhang H."/>
            <person name="O'Toole P.W."/>
        </authorList>
    </citation>
    <scope>NUCLEOTIDE SEQUENCE [LARGE SCALE GENOMIC DNA]</scope>
    <source>
        <strain evidence="2 3">DSM 20253</strain>
    </source>
</reference>
<dbReference type="Proteomes" id="UP000051638">
    <property type="component" value="Unassembled WGS sequence"/>
</dbReference>